<dbReference type="EMBL" id="ML769670">
    <property type="protein sequence ID" value="KAE9390100.1"/>
    <property type="molecule type" value="Genomic_DNA"/>
</dbReference>
<dbReference type="AlphaFoldDB" id="A0A6A4GXM1"/>
<dbReference type="OrthoDB" id="1898221at2759"/>
<dbReference type="Gene3D" id="3.40.50.12780">
    <property type="entry name" value="N-terminal domain of ligase-like"/>
    <property type="match status" value="1"/>
</dbReference>
<dbReference type="InterPro" id="IPR045851">
    <property type="entry name" value="AMP-bd_C_sf"/>
</dbReference>
<feature type="domain" description="AMP-dependent synthetase/ligase" evidence="3">
    <location>
        <begin position="30"/>
        <end position="404"/>
    </location>
</feature>
<evidence type="ECO:0000256" key="1">
    <source>
        <dbReference type="ARBA" id="ARBA00006432"/>
    </source>
</evidence>
<evidence type="ECO:0000259" key="3">
    <source>
        <dbReference type="Pfam" id="PF00501"/>
    </source>
</evidence>
<evidence type="ECO:0000256" key="2">
    <source>
        <dbReference type="ARBA" id="ARBA00022598"/>
    </source>
</evidence>
<dbReference type="Pfam" id="PF00501">
    <property type="entry name" value="AMP-binding"/>
    <property type="match status" value="1"/>
</dbReference>
<comment type="similarity">
    <text evidence="1">Belongs to the ATP-dependent AMP-binding enzyme family.</text>
</comment>
<accession>A0A6A4GXM1</accession>
<sequence>MLVKPHYQEIPVIPPTNYHNILFHTSPSQDYVIHIDTHSGQQRTRFEFMDRIKLAATALTGCLQDRNGNDFVGIVAFNSSEFIVLFHALIYLATPFVIVSPTATKKELAGLFSQVPISHIFASSEILDNLKLSLSEFPDRKIFTLDSCVSNHAYFTSLVDQPMVQMDSLGARPAQPSTVAYLIFSSGTGGFPKPVTITHGNLIGTLLQIAIKEGVLGKQTPQTGHTKTPAIWLNFLPSSLAMGCNMLTMTGFLVPATIFILKQFDVEQVIKLIERHHVELMSATPGYLQQILFSPLLQNSDLSSVKTLLCAGANLPPSIVRGLKKSMGNALYISEGYGLTEVTMGAIGTPTPGILKDVSPPPECTGVLWPGLEARIVREDGMEAEYGETGELLLKGPNVSSGYYANPQANHTTFLEGGWICTGDHFKVDNKGFFFFQDRKKDTLKSPMGTQISPVELENTLLNQPDGLISDIVVAGVHILDVGASVEKVPRAWIVLTDAGQSLGADKVFKRLDIWIKESLHEHKWMRGGFEVVNEIPKSWMQKPLKYMLQEKFELQKDA</sequence>
<dbReference type="Proteomes" id="UP000799118">
    <property type="component" value="Unassembled WGS sequence"/>
</dbReference>
<name>A0A6A4GXM1_9AGAR</name>
<protein>
    <submittedName>
        <fullName evidence="4">Acetyl-CoA synthetase-like protein</fullName>
    </submittedName>
</protein>
<dbReference type="PANTHER" id="PTHR24096:SF149">
    <property type="entry name" value="AMP-BINDING DOMAIN-CONTAINING PROTEIN-RELATED"/>
    <property type="match status" value="1"/>
</dbReference>
<dbReference type="InterPro" id="IPR000873">
    <property type="entry name" value="AMP-dep_synth/lig_dom"/>
</dbReference>
<organism evidence="4 5">
    <name type="scientific">Gymnopus androsaceus JB14</name>
    <dbReference type="NCBI Taxonomy" id="1447944"/>
    <lineage>
        <taxon>Eukaryota</taxon>
        <taxon>Fungi</taxon>
        <taxon>Dikarya</taxon>
        <taxon>Basidiomycota</taxon>
        <taxon>Agaricomycotina</taxon>
        <taxon>Agaricomycetes</taxon>
        <taxon>Agaricomycetidae</taxon>
        <taxon>Agaricales</taxon>
        <taxon>Marasmiineae</taxon>
        <taxon>Omphalotaceae</taxon>
        <taxon>Gymnopus</taxon>
    </lineage>
</organism>
<dbReference type="GO" id="GO:0019748">
    <property type="term" value="P:secondary metabolic process"/>
    <property type="evidence" value="ECO:0007669"/>
    <property type="project" value="TreeGrafter"/>
</dbReference>
<dbReference type="SUPFAM" id="SSF56801">
    <property type="entry name" value="Acetyl-CoA synthetase-like"/>
    <property type="match status" value="1"/>
</dbReference>
<dbReference type="Gene3D" id="3.30.300.30">
    <property type="match status" value="1"/>
</dbReference>
<evidence type="ECO:0000313" key="5">
    <source>
        <dbReference type="Proteomes" id="UP000799118"/>
    </source>
</evidence>
<gene>
    <name evidence="4" type="ORF">BT96DRAFT_889582</name>
</gene>
<keyword evidence="2" id="KW-0436">Ligase</keyword>
<keyword evidence="5" id="KW-1185">Reference proteome</keyword>
<evidence type="ECO:0000313" key="4">
    <source>
        <dbReference type="EMBL" id="KAE9390100.1"/>
    </source>
</evidence>
<proteinExistence type="inferred from homology"/>
<dbReference type="PANTHER" id="PTHR24096">
    <property type="entry name" value="LONG-CHAIN-FATTY-ACID--COA LIGASE"/>
    <property type="match status" value="1"/>
</dbReference>
<reference evidence="4" key="1">
    <citation type="journal article" date="2019" name="Environ. Microbiol.">
        <title>Fungal ecological strategies reflected in gene transcription - a case study of two litter decomposers.</title>
        <authorList>
            <person name="Barbi F."/>
            <person name="Kohler A."/>
            <person name="Barry K."/>
            <person name="Baskaran P."/>
            <person name="Daum C."/>
            <person name="Fauchery L."/>
            <person name="Ihrmark K."/>
            <person name="Kuo A."/>
            <person name="LaButti K."/>
            <person name="Lipzen A."/>
            <person name="Morin E."/>
            <person name="Grigoriev I.V."/>
            <person name="Henrissat B."/>
            <person name="Lindahl B."/>
            <person name="Martin F."/>
        </authorList>
    </citation>
    <scope>NUCLEOTIDE SEQUENCE</scope>
    <source>
        <strain evidence="4">JB14</strain>
    </source>
</reference>
<dbReference type="GO" id="GO:0016405">
    <property type="term" value="F:CoA-ligase activity"/>
    <property type="evidence" value="ECO:0007669"/>
    <property type="project" value="TreeGrafter"/>
</dbReference>
<dbReference type="InterPro" id="IPR042099">
    <property type="entry name" value="ANL_N_sf"/>
</dbReference>